<sequence length="305" mass="34864">MNQKERERSNLGVIIVELHCTLRKPTRNFMENYPTPKRNQLEKTSNVENVEQKGYSKSSLFIEEQLEHLYKLFTTKMLVTPSSFLSQKGISFSATLLSTKPNSKGPLIIDSKATNHMAACSKLFSTYNPCASHNKVKITYGTFSTIANVGSIPISKTLTLQNVLHVPNLSHNLLSISKLTQDLNCLAGRMIDSSKEINGLYLFEDEVGPKKKLYKNCLDSIFIHQDEEIMLWNYMLDHPNFIFFHLFPILFKNKNSNMFSCEVCQFAKHHRSSYSPKSYKQSNPFTLIHIDVSEPCQDPTLNGKR</sequence>
<evidence type="ECO:0000313" key="2">
    <source>
        <dbReference type="EMBL" id="RDX76781.1"/>
    </source>
</evidence>
<feature type="non-terminal residue" evidence="2">
    <location>
        <position position="1"/>
    </location>
</feature>
<evidence type="ECO:0000313" key="3">
    <source>
        <dbReference type="Proteomes" id="UP000257109"/>
    </source>
</evidence>
<evidence type="ECO:0000259" key="1">
    <source>
        <dbReference type="Pfam" id="PF22936"/>
    </source>
</evidence>
<name>A0A371FET2_MUCPR</name>
<protein>
    <recommendedName>
        <fullName evidence="1">Retrovirus-related Pol polyprotein from transposon TNT 1-94-like beta-barrel domain-containing protein</fullName>
    </recommendedName>
</protein>
<dbReference type="Pfam" id="PF22936">
    <property type="entry name" value="Pol_BBD"/>
    <property type="match status" value="1"/>
</dbReference>
<dbReference type="AlphaFoldDB" id="A0A371FET2"/>
<dbReference type="Proteomes" id="UP000257109">
    <property type="component" value="Unassembled WGS sequence"/>
</dbReference>
<comment type="caution">
    <text evidence="2">The sequence shown here is derived from an EMBL/GenBank/DDBJ whole genome shotgun (WGS) entry which is preliminary data.</text>
</comment>
<organism evidence="2 3">
    <name type="scientific">Mucuna pruriens</name>
    <name type="common">Velvet bean</name>
    <name type="synonym">Dolichos pruriens</name>
    <dbReference type="NCBI Taxonomy" id="157652"/>
    <lineage>
        <taxon>Eukaryota</taxon>
        <taxon>Viridiplantae</taxon>
        <taxon>Streptophyta</taxon>
        <taxon>Embryophyta</taxon>
        <taxon>Tracheophyta</taxon>
        <taxon>Spermatophyta</taxon>
        <taxon>Magnoliopsida</taxon>
        <taxon>eudicotyledons</taxon>
        <taxon>Gunneridae</taxon>
        <taxon>Pentapetalae</taxon>
        <taxon>rosids</taxon>
        <taxon>fabids</taxon>
        <taxon>Fabales</taxon>
        <taxon>Fabaceae</taxon>
        <taxon>Papilionoideae</taxon>
        <taxon>50 kb inversion clade</taxon>
        <taxon>NPAAA clade</taxon>
        <taxon>indigoferoid/millettioid clade</taxon>
        <taxon>Phaseoleae</taxon>
        <taxon>Mucuna</taxon>
    </lineage>
</organism>
<accession>A0A371FET2</accession>
<feature type="domain" description="Retrovirus-related Pol polyprotein from transposon TNT 1-94-like beta-barrel" evidence="1">
    <location>
        <begin position="108"/>
        <end position="181"/>
    </location>
</feature>
<dbReference type="InterPro" id="IPR054722">
    <property type="entry name" value="PolX-like_BBD"/>
</dbReference>
<keyword evidence="3" id="KW-1185">Reference proteome</keyword>
<gene>
    <name evidence="2" type="ORF">CR513_43189</name>
</gene>
<proteinExistence type="predicted"/>
<dbReference type="OrthoDB" id="1745225at2759"/>
<reference evidence="2" key="1">
    <citation type="submission" date="2018-05" db="EMBL/GenBank/DDBJ databases">
        <title>Draft genome of Mucuna pruriens seed.</title>
        <authorList>
            <person name="Nnadi N.E."/>
            <person name="Vos R."/>
            <person name="Hasami M.H."/>
            <person name="Devisetty U.K."/>
            <person name="Aguiy J.C."/>
        </authorList>
    </citation>
    <scope>NUCLEOTIDE SEQUENCE [LARGE SCALE GENOMIC DNA]</scope>
    <source>
        <strain evidence="2">JCA_2017</strain>
    </source>
</reference>
<dbReference type="EMBL" id="QJKJ01009387">
    <property type="protein sequence ID" value="RDX76781.1"/>
    <property type="molecule type" value="Genomic_DNA"/>
</dbReference>